<evidence type="ECO:0000259" key="5">
    <source>
        <dbReference type="Pfam" id="PF04873"/>
    </source>
</evidence>
<accession>A0A8J5H8C9</accession>
<evidence type="ECO:0000256" key="2">
    <source>
        <dbReference type="ARBA" id="ARBA00009416"/>
    </source>
</evidence>
<dbReference type="SUPFAM" id="SSF116768">
    <property type="entry name" value="DNA-binding domain of EIN3-like"/>
    <property type="match status" value="1"/>
</dbReference>
<organism evidence="6 7">
    <name type="scientific">Zingiber officinale</name>
    <name type="common">Ginger</name>
    <name type="synonym">Amomum zingiber</name>
    <dbReference type="NCBI Taxonomy" id="94328"/>
    <lineage>
        <taxon>Eukaryota</taxon>
        <taxon>Viridiplantae</taxon>
        <taxon>Streptophyta</taxon>
        <taxon>Embryophyta</taxon>
        <taxon>Tracheophyta</taxon>
        <taxon>Spermatophyta</taxon>
        <taxon>Magnoliopsida</taxon>
        <taxon>Liliopsida</taxon>
        <taxon>Zingiberales</taxon>
        <taxon>Zingiberaceae</taxon>
        <taxon>Zingiber</taxon>
    </lineage>
</organism>
<evidence type="ECO:0000256" key="4">
    <source>
        <dbReference type="ARBA" id="ARBA00023242"/>
    </source>
</evidence>
<evidence type="ECO:0000256" key="3">
    <source>
        <dbReference type="ARBA" id="ARBA00022745"/>
    </source>
</evidence>
<protein>
    <recommendedName>
        <fullName evidence="5">Ethylene insensitive 3-like DNA-binding domain-containing protein</fullName>
    </recommendedName>
</protein>
<dbReference type="PANTHER" id="PTHR33305">
    <property type="entry name" value="ETHYLENE INSENSITIVE 3-LIKE 2 PROTEIN"/>
    <property type="match status" value="1"/>
</dbReference>
<dbReference type="GO" id="GO:0003700">
    <property type="term" value="F:DNA-binding transcription factor activity"/>
    <property type="evidence" value="ECO:0007669"/>
    <property type="project" value="InterPro"/>
</dbReference>
<proteinExistence type="inferred from homology"/>
<evidence type="ECO:0000256" key="1">
    <source>
        <dbReference type="ARBA" id="ARBA00004123"/>
    </source>
</evidence>
<dbReference type="Gene3D" id="1.10.3180.10">
    <property type="entry name" value="DNA-binding domain of EIN3-like"/>
    <property type="match status" value="1"/>
</dbReference>
<sequence length="196" mass="22447">MSYFVCIFIFLKLANPRGVLRRKKETAKAYNGVLRYLKKLTEVSSIKGFVFAVIPEEGKPMTCASGSLRAWWSEKDTTLGSIISALVQHCDPSQKKFPIDEGIPPPWWPTATEDWWPELGLPTGEGPPPYRKPHDLKKAWKCSVLVGVIKHMAPDFDKLRRLVRLSKCLQNKMTARDDFVWDLVLDQESRLRCRTS</sequence>
<reference evidence="6 7" key="1">
    <citation type="submission" date="2020-08" db="EMBL/GenBank/DDBJ databases">
        <title>Plant Genome Project.</title>
        <authorList>
            <person name="Zhang R.-G."/>
        </authorList>
    </citation>
    <scope>NUCLEOTIDE SEQUENCE [LARGE SCALE GENOMIC DNA]</scope>
    <source>
        <tissue evidence="6">Rhizome</tissue>
    </source>
</reference>
<dbReference type="Pfam" id="PF04873">
    <property type="entry name" value="EIN3_DNA-bd"/>
    <property type="match status" value="1"/>
</dbReference>
<dbReference type="GO" id="GO:0003677">
    <property type="term" value="F:DNA binding"/>
    <property type="evidence" value="ECO:0007669"/>
    <property type="project" value="TreeGrafter"/>
</dbReference>
<dbReference type="InterPro" id="IPR023278">
    <property type="entry name" value="Ethylene_insens-like_DNA-bd"/>
</dbReference>
<dbReference type="GO" id="GO:0005634">
    <property type="term" value="C:nucleus"/>
    <property type="evidence" value="ECO:0007669"/>
    <property type="project" value="UniProtKB-SubCell"/>
</dbReference>
<evidence type="ECO:0000313" key="6">
    <source>
        <dbReference type="EMBL" id="KAG6522954.1"/>
    </source>
</evidence>
<evidence type="ECO:0000313" key="7">
    <source>
        <dbReference type="Proteomes" id="UP000734854"/>
    </source>
</evidence>
<dbReference type="GO" id="GO:0009873">
    <property type="term" value="P:ethylene-activated signaling pathway"/>
    <property type="evidence" value="ECO:0007669"/>
    <property type="project" value="UniProtKB-KW"/>
</dbReference>
<keyword evidence="4" id="KW-0539">Nucleus</keyword>
<comment type="subcellular location">
    <subcellularLocation>
        <location evidence="1">Nucleus</location>
    </subcellularLocation>
</comment>
<name>A0A8J5H8C9_ZINOF</name>
<dbReference type="EMBL" id="JACMSC010000005">
    <property type="protein sequence ID" value="KAG6522954.1"/>
    <property type="molecule type" value="Genomic_DNA"/>
</dbReference>
<dbReference type="PANTHER" id="PTHR33305:SF30">
    <property type="entry name" value="ETHYLENE INSENSITIVE 3-LIKE 3 PROTEIN"/>
    <property type="match status" value="1"/>
</dbReference>
<gene>
    <name evidence="6" type="ORF">ZIOFF_020111</name>
</gene>
<dbReference type="InterPro" id="IPR047091">
    <property type="entry name" value="EIN3-like_DNA-bd"/>
</dbReference>
<comment type="similarity">
    <text evidence="2">Belongs to the EIN3 family.</text>
</comment>
<dbReference type="InterPro" id="IPR006957">
    <property type="entry name" value="EIN3"/>
</dbReference>
<dbReference type="Proteomes" id="UP000734854">
    <property type="component" value="Unassembled WGS sequence"/>
</dbReference>
<feature type="domain" description="Ethylene insensitive 3-like DNA-binding" evidence="5">
    <location>
        <begin position="75"/>
        <end position="188"/>
    </location>
</feature>
<keyword evidence="7" id="KW-1185">Reference proteome</keyword>
<dbReference type="AlphaFoldDB" id="A0A8J5H8C9"/>
<comment type="caution">
    <text evidence="6">The sequence shown here is derived from an EMBL/GenBank/DDBJ whole genome shotgun (WGS) entry which is preliminary data.</text>
</comment>
<keyword evidence="3" id="KW-0936">Ethylene signaling pathway</keyword>